<feature type="signal peptide" evidence="3">
    <location>
        <begin position="1"/>
        <end position="18"/>
    </location>
</feature>
<proteinExistence type="predicted"/>
<evidence type="ECO:0000313" key="7">
    <source>
        <dbReference type="Proteomes" id="UP000255423"/>
    </source>
</evidence>
<evidence type="ECO:0000256" key="3">
    <source>
        <dbReference type="SAM" id="SignalP"/>
    </source>
</evidence>
<dbReference type="Gene3D" id="2.40.160.50">
    <property type="entry name" value="membrane protein fhac: a member of the omp85/tpsb transporter family"/>
    <property type="match status" value="1"/>
</dbReference>
<feature type="domain" description="POTRA" evidence="5">
    <location>
        <begin position="36"/>
        <end position="101"/>
    </location>
</feature>
<accession>A0A380RWI1</accession>
<feature type="chain" id="PRO_5016904740" evidence="3">
    <location>
        <begin position="19"/>
        <end position="423"/>
    </location>
</feature>
<evidence type="ECO:0000259" key="5">
    <source>
        <dbReference type="Pfam" id="PF07244"/>
    </source>
</evidence>
<gene>
    <name evidence="6" type="ORF">SAMN05661053_0879</name>
</gene>
<dbReference type="AlphaFoldDB" id="A0A380RWI1"/>
<evidence type="ECO:0000259" key="4">
    <source>
        <dbReference type="Pfam" id="PF01103"/>
    </source>
</evidence>
<dbReference type="Pfam" id="PF07244">
    <property type="entry name" value="POTRA"/>
    <property type="match status" value="1"/>
</dbReference>
<dbReference type="InterPro" id="IPR000184">
    <property type="entry name" value="Bac_surfAg_D15"/>
</dbReference>
<dbReference type="Proteomes" id="UP000255423">
    <property type="component" value="Unassembled WGS sequence"/>
</dbReference>
<dbReference type="EMBL" id="UHJL01000001">
    <property type="protein sequence ID" value="SUQ19639.1"/>
    <property type="molecule type" value="Genomic_DNA"/>
</dbReference>
<keyword evidence="3" id="KW-0732">Signal</keyword>
<evidence type="ECO:0000256" key="2">
    <source>
        <dbReference type="ARBA" id="ARBA00023136"/>
    </source>
</evidence>
<sequence>MKTFLLAGLVSAFASANAAESDSLRVDSDLCSDGAKIESIEFEGLEHTKPRVVWRELTHKVGGSFSQKTFESEKLRLQDLDLFTDIYVSCKNGNVVYNFKEIFRWIPSPDSKTTDRDGLMLGLALANLNVLGEDIRAEVHYRTAIDPFFENNEYAFYASSPYLFGIPLGWNIDFTRTDSWDDLREFKDASWLLSLDLNWKFVPHYSLLGKLTYRYLEKGPGVLPEFGLGFAVDYRDSELDTRKGIYFESDVTHVGVGGKLGENFVEFLEDARAYYSIGRFVTGATALVRLRPGDVKRYDYFYHGGTNSFRGLNSPDADHLGVHEMLLNLEERFVLLERRSASLWGINFFYGIQLVAGFDASVLWDKGAPGWKNYEGAVYGGLHIVIPALDRIRFEVGYSPDTGKPKFSWGILGKTTTQRWRSR</sequence>
<comment type="subcellular location">
    <subcellularLocation>
        <location evidence="1">Membrane</location>
    </subcellularLocation>
</comment>
<dbReference type="InterPro" id="IPR010827">
    <property type="entry name" value="BamA/TamA_POTRA"/>
</dbReference>
<dbReference type="Gene3D" id="3.10.20.310">
    <property type="entry name" value="membrane protein fhac"/>
    <property type="match status" value="1"/>
</dbReference>
<dbReference type="GO" id="GO:0019867">
    <property type="term" value="C:outer membrane"/>
    <property type="evidence" value="ECO:0007669"/>
    <property type="project" value="InterPro"/>
</dbReference>
<keyword evidence="2" id="KW-0472">Membrane</keyword>
<feature type="domain" description="Bacterial surface antigen (D15)" evidence="4">
    <location>
        <begin position="151"/>
        <end position="312"/>
    </location>
</feature>
<evidence type="ECO:0000256" key="1">
    <source>
        <dbReference type="ARBA" id="ARBA00004370"/>
    </source>
</evidence>
<protein>
    <submittedName>
        <fullName evidence="6">Surface antigen variable number repeat-containing protein</fullName>
    </submittedName>
</protein>
<organism evidence="6 7">
    <name type="scientific">Fibrobacter succinogenes</name>
    <name type="common">Bacteroides succinogenes</name>
    <dbReference type="NCBI Taxonomy" id="833"/>
    <lineage>
        <taxon>Bacteria</taxon>
        <taxon>Pseudomonadati</taxon>
        <taxon>Fibrobacterota</taxon>
        <taxon>Fibrobacteria</taxon>
        <taxon>Fibrobacterales</taxon>
        <taxon>Fibrobacteraceae</taxon>
        <taxon>Fibrobacter</taxon>
    </lineage>
</organism>
<evidence type="ECO:0000313" key="6">
    <source>
        <dbReference type="EMBL" id="SUQ19639.1"/>
    </source>
</evidence>
<dbReference type="Pfam" id="PF01103">
    <property type="entry name" value="Omp85"/>
    <property type="match status" value="1"/>
</dbReference>
<name>A0A380RWI1_FIBSU</name>
<reference evidence="6 7" key="1">
    <citation type="submission" date="2017-08" db="EMBL/GenBank/DDBJ databases">
        <authorList>
            <person name="de Groot N.N."/>
        </authorList>
    </citation>
    <scope>NUCLEOTIDE SEQUENCE [LARGE SCALE GENOMIC DNA]</scope>
    <source>
        <strain evidence="6 7">HM2</strain>
    </source>
</reference>